<evidence type="ECO:0000256" key="1">
    <source>
        <dbReference type="ARBA" id="ARBA00023319"/>
    </source>
</evidence>
<dbReference type="InterPro" id="IPR003961">
    <property type="entry name" value="FN3_dom"/>
</dbReference>
<dbReference type="Pfam" id="PF00041">
    <property type="entry name" value="fn3"/>
    <property type="match status" value="1"/>
</dbReference>
<comment type="caution">
    <text evidence="5">The sequence shown here is derived from an EMBL/GenBank/DDBJ whole genome shotgun (WGS) entry which is preliminary data.</text>
</comment>
<proteinExistence type="predicted"/>
<organism evidence="5 6">
    <name type="scientific">Diploptera punctata</name>
    <name type="common">Pacific beetle cockroach</name>
    <dbReference type="NCBI Taxonomy" id="6984"/>
    <lineage>
        <taxon>Eukaryota</taxon>
        <taxon>Metazoa</taxon>
        <taxon>Ecdysozoa</taxon>
        <taxon>Arthropoda</taxon>
        <taxon>Hexapoda</taxon>
        <taxon>Insecta</taxon>
        <taxon>Pterygota</taxon>
        <taxon>Neoptera</taxon>
        <taxon>Polyneoptera</taxon>
        <taxon>Dictyoptera</taxon>
        <taxon>Blattodea</taxon>
        <taxon>Blaberoidea</taxon>
        <taxon>Blaberidae</taxon>
        <taxon>Diplopterinae</taxon>
        <taxon>Diploptera</taxon>
    </lineage>
</organism>
<reference evidence="5" key="2">
    <citation type="submission" date="2023-05" db="EMBL/GenBank/DDBJ databases">
        <authorList>
            <person name="Fouks B."/>
        </authorList>
    </citation>
    <scope>NUCLEOTIDE SEQUENCE</scope>
    <source>
        <strain evidence="5">Stay&amp;Tobe</strain>
        <tissue evidence="5">Testes</tissue>
    </source>
</reference>
<dbReference type="GO" id="GO:0030154">
    <property type="term" value="P:cell differentiation"/>
    <property type="evidence" value="ECO:0007669"/>
    <property type="project" value="UniProtKB-ARBA"/>
</dbReference>
<dbReference type="CDD" id="cd00063">
    <property type="entry name" value="FN3"/>
    <property type="match status" value="1"/>
</dbReference>
<name>A0AAD8A7K6_DIPPU</name>
<dbReference type="PROSITE" id="PS50835">
    <property type="entry name" value="IG_LIKE"/>
    <property type="match status" value="1"/>
</dbReference>
<dbReference type="SUPFAM" id="SSF48726">
    <property type="entry name" value="Immunoglobulin"/>
    <property type="match status" value="1"/>
</dbReference>
<feature type="domain" description="Ig-like" evidence="3">
    <location>
        <begin position="1"/>
        <end position="73"/>
    </location>
</feature>
<dbReference type="GO" id="GO:0009653">
    <property type="term" value="P:anatomical structure morphogenesis"/>
    <property type="evidence" value="ECO:0007669"/>
    <property type="project" value="UniProtKB-ARBA"/>
</dbReference>
<keyword evidence="1" id="KW-0393">Immunoglobulin domain</keyword>
<dbReference type="PROSITE" id="PS50853">
    <property type="entry name" value="FN3"/>
    <property type="match status" value="1"/>
</dbReference>
<dbReference type="PANTHER" id="PTHR14340">
    <property type="entry name" value="MICROFIBRIL-ASSOCIATED GLYCOPROTEIN 3"/>
    <property type="match status" value="1"/>
</dbReference>
<dbReference type="PANTHER" id="PTHR14340:SF9">
    <property type="entry name" value="FIBRONECTIN TYPE-III DOMAIN-CONTAINING PROTEIN"/>
    <property type="match status" value="1"/>
</dbReference>
<dbReference type="InterPro" id="IPR036179">
    <property type="entry name" value="Ig-like_dom_sf"/>
</dbReference>
<dbReference type="Gene3D" id="2.60.40.10">
    <property type="entry name" value="Immunoglobulins"/>
    <property type="match status" value="2"/>
</dbReference>
<gene>
    <name evidence="5" type="ORF">L9F63_027533</name>
</gene>
<dbReference type="SMART" id="SM00060">
    <property type="entry name" value="FN3"/>
    <property type="match status" value="1"/>
</dbReference>
<keyword evidence="6" id="KW-1185">Reference proteome</keyword>
<evidence type="ECO:0008006" key="7">
    <source>
        <dbReference type="Google" id="ProtNLM"/>
    </source>
</evidence>
<dbReference type="InterPro" id="IPR013783">
    <property type="entry name" value="Ig-like_fold"/>
</dbReference>
<dbReference type="InterPro" id="IPR036116">
    <property type="entry name" value="FN3_sf"/>
</dbReference>
<protein>
    <recommendedName>
        <fullName evidence="7">Titin</fullName>
    </recommendedName>
</protein>
<dbReference type="Pfam" id="PF07679">
    <property type="entry name" value="I-set"/>
    <property type="match status" value="1"/>
</dbReference>
<dbReference type="FunFam" id="2.60.40.10:FF:002083">
    <property type="entry name" value="Protein CBR-UNC-22"/>
    <property type="match status" value="1"/>
</dbReference>
<dbReference type="SUPFAM" id="SSF49265">
    <property type="entry name" value="Fibronectin type III"/>
    <property type="match status" value="1"/>
</dbReference>
<feature type="compositionally biased region" description="Basic and acidic residues" evidence="2">
    <location>
        <begin position="177"/>
        <end position="187"/>
    </location>
</feature>
<evidence type="ECO:0000313" key="6">
    <source>
        <dbReference type="Proteomes" id="UP001233999"/>
    </source>
</evidence>
<dbReference type="InterPro" id="IPR007110">
    <property type="entry name" value="Ig-like_dom"/>
</dbReference>
<sequence length="213" mass="23966">MLRIEADVKGEPPPTITWLLKEKPLKSQDRLKIENEDYKTTFIFTKVKRSDTGTYTVTAKNASGTDQVELEISVLSKPSKPKGPLKVSDVTAEGCKLKWDKPEDDGGEPVDHYVIERMDTETGRWVPVATSKTPEAEVSGLNEGKEYQFRVKAVNSEGESEPLETDVPTLAKNPYSEPDRPGKPEVKDWNRHQADLKWAGHLNLMEVLKLHLI</sequence>
<reference evidence="5" key="1">
    <citation type="journal article" date="2023" name="IScience">
        <title>Live-bearing cockroach genome reveals convergent evolutionary mechanisms linked to viviparity in insects and beyond.</title>
        <authorList>
            <person name="Fouks B."/>
            <person name="Harrison M.C."/>
            <person name="Mikhailova A.A."/>
            <person name="Marchal E."/>
            <person name="English S."/>
            <person name="Carruthers M."/>
            <person name="Jennings E.C."/>
            <person name="Chiamaka E.L."/>
            <person name="Frigard R.A."/>
            <person name="Pippel M."/>
            <person name="Attardo G.M."/>
            <person name="Benoit J.B."/>
            <person name="Bornberg-Bauer E."/>
            <person name="Tobe S.S."/>
        </authorList>
    </citation>
    <scope>NUCLEOTIDE SEQUENCE</scope>
    <source>
        <strain evidence="5">Stay&amp;Tobe</strain>
    </source>
</reference>
<dbReference type="PRINTS" id="PR00014">
    <property type="entry name" value="FNTYPEIII"/>
</dbReference>
<feature type="domain" description="Fibronectin type-III" evidence="4">
    <location>
        <begin position="81"/>
        <end position="174"/>
    </location>
</feature>
<dbReference type="FunFam" id="2.60.40.10:FF:000051">
    <property type="entry name" value="Uncharacterized protein, isoform J"/>
    <property type="match status" value="1"/>
</dbReference>
<evidence type="ECO:0000313" key="5">
    <source>
        <dbReference type="EMBL" id="KAJ9593823.1"/>
    </source>
</evidence>
<feature type="region of interest" description="Disordered" evidence="2">
    <location>
        <begin position="155"/>
        <end position="187"/>
    </location>
</feature>
<evidence type="ECO:0000256" key="2">
    <source>
        <dbReference type="SAM" id="MobiDB-lite"/>
    </source>
</evidence>
<dbReference type="EMBL" id="JASPKZ010003237">
    <property type="protein sequence ID" value="KAJ9593823.1"/>
    <property type="molecule type" value="Genomic_DNA"/>
</dbReference>
<dbReference type="Proteomes" id="UP001233999">
    <property type="component" value="Unassembled WGS sequence"/>
</dbReference>
<dbReference type="AlphaFoldDB" id="A0AAD8A7K6"/>
<accession>A0AAD8A7K6</accession>
<evidence type="ECO:0000259" key="3">
    <source>
        <dbReference type="PROSITE" id="PS50835"/>
    </source>
</evidence>
<dbReference type="InterPro" id="IPR013098">
    <property type="entry name" value="Ig_I-set"/>
</dbReference>
<evidence type="ECO:0000259" key="4">
    <source>
        <dbReference type="PROSITE" id="PS50853"/>
    </source>
</evidence>